<dbReference type="InterPro" id="IPR007627">
    <property type="entry name" value="RNA_pol_sigma70_r2"/>
</dbReference>
<keyword evidence="3 6" id="KW-0731">Sigma factor</keyword>
<keyword evidence="2 6" id="KW-0805">Transcription regulation</keyword>
<sequence>MMTRTSSNHATVKERPVTTLDQKPASSEGRKDQWSQMLQKVGKNQDREAYHALFEHFGPQIKYYAMANGLASHAEELVQEVFVSIWRRSCLYDWRKAAASTWIFTIARNQRIDMLRKMQRTSAEMPVETEDLWQIPGENENEPVTSLHRLMSERRIRESLSHLPEEQITVIAKVYMENKSHQMVADELDIPLGTVKSRVRLALNKLKVILQDQNV</sequence>
<feature type="domain" description="RNA polymerase sigma-70 region 4" evidence="9">
    <location>
        <begin position="160"/>
        <end position="207"/>
    </location>
</feature>
<feature type="compositionally biased region" description="Polar residues" evidence="7">
    <location>
        <begin position="1"/>
        <end position="10"/>
    </location>
</feature>
<evidence type="ECO:0000256" key="7">
    <source>
        <dbReference type="SAM" id="MobiDB-lite"/>
    </source>
</evidence>
<evidence type="ECO:0000256" key="2">
    <source>
        <dbReference type="ARBA" id="ARBA00023015"/>
    </source>
</evidence>
<dbReference type="Proteomes" id="UP000683442">
    <property type="component" value="Chromosome"/>
</dbReference>
<dbReference type="Gene3D" id="1.10.1740.10">
    <property type="match status" value="1"/>
</dbReference>
<dbReference type="Pfam" id="PF04545">
    <property type="entry name" value="Sigma70_r4"/>
    <property type="match status" value="1"/>
</dbReference>
<keyword evidence="4 6" id="KW-0238">DNA-binding</keyword>
<reference evidence="10 11" key="1">
    <citation type="submission" date="2021-06" db="EMBL/GenBank/DDBJ databases">
        <title>Microbial metabolic specificity influences pelagic lipid remineralization.</title>
        <authorList>
            <person name="Behrendt L."/>
            <person name="Hunter J.E."/>
            <person name="Alcolombri U."/>
            <person name="Smriga S."/>
            <person name="Mincer T."/>
            <person name="Lowenstein D.P."/>
            <person name="Peaudecerf F.J."/>
            <person name="Fernandez V.I."/>
            <person name="Fredricks H."/>
            <person name="Almblad H."/>
            <person name="Harrison J.J."/>
            <person name="Stocker R."/>
            <person name="Van Mooy B.A.S."/>
        </authorList>
    </citation>
    <scope>NUCLEOTIDE SEQUENCE [LARGE SCALE GENOMIC DNA]</scope>
    <source>
        <strain evidence="10 11">HP15-B</strain>
    </source>
</reference>
<accession>A0ABX8IJP4</accession>
<dbReference type="InterPro" id="IPR036388">
    <property type="entry name" value="WH-like_DNA-bd_sf"/>
</dbReference>
<dbReference type="InterPro" id="IPR013324">
    <property type="entry name" value="RNA_pol_sigma_r3/r4-like"/>
</dbReference>
<organism evidence="10 11">
    <name type="scientific">Marinobacter adhaerens</name>
    <dbReference type="NCBI Taxonomy" id="1033846"/>
    <lineage>
        <taxon>Bacteria</taxon>
        <taxon>Pseudomonadati</taxon>
        <taxon>Pseudomonadota</taxon>
        <taxon>Gammaproteobacteria</taxon>
        <taxon>Pseudomonadales</taxon>
        <taxon>Marinobacteraceae</taxon>
        <taxon>Marinobacter</taxon>
    </lineage>
</organism>
<dbReference type="NCBIfam" id="TIGR02937">
    <property type="entry name" value="sigma70-ECF"/>
    <property type="match status" value="1"/>
</dbReference>
<evidence type="ECO:0000259" key="8">
    <source>
        <dbReference type="Pfam" id="PF04542"/>
    </source>
</evidence>
<dbReference type="PANTHER" id="PTHR43133">
    <property type="entry name" value="RNA POLYMERASE ECF-TYPE SIGMA FACTO"/>
    <property type="match status" value="1"/>
</dbReference>
<gene>
    <name evidence="10" type="ORF">KQ249_05420</name>
</gene>
<dbReference type="InterPro" id="IPR000838">
    <property type="entry name" value="RNA_pol_sigma70_ECF_CS"/>
</dbReference>
<dbReference type="Gene3D" id="1.10.10.10">
    <property type="entry name" value="Winged helix-like DNA-binding domain superfamily/Winged helix DNA-binding domain"/>
    <property type="match status" value="1"/>
</dbReference>
<feature type="domain" description="RNA polymerase sigma-70 region 2" evidence="8">
    <location>
        <begin position="53"/>
        <end position="120"/>
    </location>
</feature>
<dbReference type="PANTHER" id="PTHR43133:SF62">
    <property type="entry name" value="RNA POLYMERASE SIGMA FACTOR SIGZ"/>
    <property type="match status" value="1"/>
</dbReference>
<proteinExistence type="inferred from homology"/>
<comment type="similarity">
    <text evidence="1 6">Belongs to the sigma-70 factor family. ECF subfamily.</text>
</comment>
<keyword evidence="11" id="KW-1185">Reference proteome</keyword>
<evidence type="ECO:0000256" key="3">
    <source>
        <dbReference type="ARBA" id="ARBA00023082"/>
    </source>
</evidence>
<dbReference type="SUPFAM" id="SSF88659">
    <property type="entry name" value="Sigma3 and sigma4 domains of RNA polymerase sigma factors"/>
    <property type="match status" value="1"/>
</dbReference>
<name>A0ABX8IJP4_9GAMM</name>
<dbReference type="InterPro" id="IPR013325">
    <property type="entry name" value="RNA_pol_sigma_r2"/>
</dbReference>
<keyword evidence="5 6" id="KW-0804">Transcription</keyword>
<evidence type="ECO:0000313" key="11">
    <source>
        <dbReference type="Proteomes" id="UP000683442"/>
    </source>
</evidence>
<dbReference type="InterPro" id="IPR039425">
    <property type="entry name" value="RNA_pol_sigma-70-like"/>
</dbReference>
<dbReference type="InterPro" id="IPR007630">
    <property type="entry name" value="RNA_pol_sigma70_r4"/>
</dbReference>
<dbReference type="SUPFAM" id="SSF88946">
    <property type="entry name" value="Sigma2 domain of RNA polymerase sigma factors"/>
    <property type="match status" value="1"/>
</dbReference>
<dbReference type="CDD" id="cd06171">
    <property type="entry name" value="Sigma70_r4"/>
    <property type="match status" value="1"/>
</dbReference>
<dbReference type="EMBL" id="CP076686">
    <property type="protein sequence ID" value="QWV14052.1"/>
    <property type="molecule type" value="Genomic_DNA"/>
</dbReference>
<evidence type="ECO:0000256" key="6">
    <source>
        <dbReference type="RuleBase" id="RU000716"/>
    </source>
</evidence>
<dbReference type="InterPro" id="IPR014284">
    <property type="entry name" value="RNA_pol_sigma-70_dom"/>
</dbReference>
<evidence type="ECO:0000259" key="9">
    <source>
        <dbReference type="Pfam" id="PF04545"/>
    </source>
</evidence>
<feature type="region of interest" description="Disordered" evidence="7">
    <location>
        <begin position="1"/>
        <end position="35"/>
    </location>
</feature>
<evidence type="ECO:0000256" key="4">
    <source>
        <dbReference type="ARBA" id="ARBA00023125"/>
    </source>
</evidence>
<dbReference type="PROSITE" id="PS01063">
    <property type="entry name" value="SIGMA70_ECF"/>
    <property type="match status" value="1"/>
</dbReference>
<evidence type="ECO:0000256" key="1">
    <source>
        <dbReference type="ARBA" id="ARBA00010641"/>
    </source>
</evidence>
<evidence type="ECO:0000256" key="5">
    <source>
        <dbReference type="ARBA" id="ARBA00023163"/>
    </source>
</evidence>
<protein>
    <recommendedName>
        <fullName evidence="6">RNA polymerase sigma factor</fullName>
    </recommendedName>
</protein>
<evidence type="ECO:0000313" key="10">
    <source>
        <dbReference type="EMBL" id="QWV14052.1"/>
    </source>
</evidence>
<dbReference type="Pfam" id="PF04542">
    <property type="entry name" value="Sigma70_r2"/>
    <property type="match status" value="1"/>
</dbReference>